<sequence length="235" mass="26047">MDTEVENLETKHYILVHGGGFGAWCRYKTATLLKETGYQVDAINLTSSGANSYDSNNITTLSEYVKPLTDFLDNLLDGNKVILVGDVCVSYAMELHRSKVSKAVFFAAAMEKIGSNDLCQRSQKFLYANCKNHAPTAIDFDKSLLKDVMFNQTTAKDVDLASVLLMSIPFAPLTEKFSLSATNYGSIPRFFVKMLEDFAISLSLQEIEGSDHSPFLSKPQALHKILLEISKVPVK</sequence>
<keyword evidence="2" id="KW-1185">Reference proteome</keyword>
<dbReference type="Gene3D" id="3.40.50.1820">
    <property type="entry name" value="alpha/beta hydrolase"/>
    <property type="match status" value="1"/>
</dbReference>
<dbReference type="InterPro" id="IPR029058">
    <property type="entry name" value="AB_hydrolase_fold"/>
</dbReference>
<dbReference type="GO" id="GO:0080031">
    <property type="term" value="F:methyl salicylate esterase activity"/>
    <property type="evidence" value="ECO:0007669"/>
    <property type="project" value="TreeGrafter"/>
</dbReference>
<name>A0AAV9MFR9_9SOLN</name>
<comment type="caution">
    <text evidence="1">The sequence shown here is derived from an EMBL/GenBank/DDBJ whole genome shotgun (WGS) entry which is preliminary data.</text>
</comment>
<dbReference type="EMBL" id="JAWPEI010000001">
    <property type="protein sequence ID" value="KAK4736901.1"/>
    <property type="molecule type" value="Genomic_DNA"/>
</dbReference>
<evidence type="ECO:0008006" key="3">
    <source>
        <dbReference type="Google" id="ProtNLM"/>
    </source>
</evidence>
<dbReference type="GO" id="GO:0009696">
    <property type="term" value="P:salicylic acid metabolic process"/>
    <property type="evidence" value="ECO:0007669"/>
    <property type="project" value="TreeGrafter"/>
</dbReference>
<dbReference type="GO" id="GO:0080032">
    <property type="term" value="F:methyl jasmonate esterase activity"/>
    <property type="evidence" value="ECO:0007669"/>
    <property type="project" value="TreeGrafter"/>
</dbReference>
<dbReference type="AlphaFoldDB" id="A0AAV9MFR9"/>
<proteinExistence type="predicted"/>
<dbReference type="PANTHER" id="PTHR10992:SF1023">
    <property type="entry name" value="METHYLESTERASE 11, CHLOROPLASTIC ISOFORM X1"/>
    <property type="match status" value="1"/>
</dbReference>
<gene>
    <name evidence="1" type="ORF">R3W88_000598</name>
</gene>
<reference evidence="1 2" key="1">
    <citation type="submission" date="2023-10" db="EMBL/GenBank/DDBJ databases">
        <title>Genome-Wide Identification Analysis in wild type Solanum Pinnatisectum Reveals Some Genes Defensing Phytophthora Infestans.</title>
        <authorList>
            <person name="Sun C."/>
        </authorList>
    </citation>
    <scope>NUCLEOTIDE SEQUENCE [LARGE SCALE GENOMIC DNA]</scope>
    <source>
        <strain evidence="1">LQN</strain>
        <tissue evidence="1">Leaf</tissue>
    </source>
</reference>
<dbReference type="Proteomes" id="UP001311915">
    <property type="component" value="Unassembled WGS sequence"/>
</dbReference>
<dbReference type="SUPFAM" id="SSF53474">
    <property type="entry name" value="alpha/beta-Hydrolases"/>
    <property type="match status" value="1"/>
</dbReference>
<protein>
    <recommendedName>
        <fullName evidence="3">AB hydrolase-1 domain-containing protein</fullName>
    </recommendedName>
</protein>
<accession>A0AAV9MFR9</accession>
<dbReference type="GO" id="GO:0080030">
    <property type="term" value="F:methyl indole-3-acetate esterase activity"/>
    <property type="evidence" value="ECO:0007669"/>
    <property type="project" value="TreeGrafter"/>
</dbReference>
<evidence type="ECO:0000313" key="2">
    <source>
        <dbReference type="Proteomes" id="UP001311915"/>
    </source>
</evidence>
<dbReference type="InterPro" id="IPR045889">
    <property type="entry name" value="MES/HNL"/>
</dbReference>
<dbReference type="PANTHER" id="PTHR10992">
    <property type="entry name" value="METHYLESTERASE FAMILY MEMBER"/>
    <property type="match status" value="1"/>
</dbReference>
<dbReference type="GO" id="GO:0009694">
    <property type="term" value="P:jasmonic acid metabolic process"/>
    <property type="evidence" value="ECO:0007669"/>
    <property type="project" value="TreeGrafter"/>
</dbReference>
<organism evidence="1 2">
    <name type="scientific">Solanum pinnatisectum</name>
    <name type="common">tansyleaf nightshade</name>
    <dbReference type="NCBI Taxonomy" id="50273"/>
    <lineage>
        <taxon>Eukaryota</taxon>
        <taxon>Viridiplantae</taxon>
        <taxon>Streptophyta</taxon>
        <taxon>Embryophyta</taxon>
        <taxon>Tracheophyta</taxon>
        <taxon>Spermatophyta</taxon>
        <taxon>Magnoliopsida</taxon>
        <taxon>eudicotyledons</taxon>
        <taxon>Gunneridae</taxon>
        <taxon>Pentapetalae</taxon>
        <taxon>asterids</taxon>
        <taxon>lamiids</taxon>
        <taxon>Solanales</taxon>
        <taxon>Solanaceae</taxon>
        <taxon>Solanoideae</taxon>
        <taxon>Solaneae</taxon>
        <taxon>Solanum</taxon>
    </lineage>
</organism>
<evidence type="ECO:0000313" key="1">
    <source>
        <dbReference type="EMBL" id="KAK4736901.1"/>
    </source>
</evidence>